<keyword evidence="2" id="KW-1185">Reference proteome</keyword>
<dbReference type="SUPFAM" id="SSF52047">
    <property type="entry name" value="RNI-like"/>
    <property type="match status" value="1"/>
</dbReference>
<dbReference type="Proteomes" id="UP000238479">
    <property type="component" value="Chromosome 7"/>
</dbReference>
<protein>
    <submittedName>
        <fullName evidence="1">Putative leucine-rich repeat domain, L domain-containing protein</fullName>
    </submittedName>
</protein>
<dbReference type="AlphaFoldDB" id="A0A2P6P3P1"/>
<accession>A0A2P6P3P1</accession>
<comment type="caution">
    <text evidence="1">The sequence shown here is derived from an EMBL/GenBank/DDBJ whole genome shotgun (WGS) entry which is preliminary data.</text>
</comment>
<sequence>MGGCPRLSKVSLFGNRIGNSAVFALWNLDVIASSPIQYSEQLGRQLILRLWSLRAVATLLISVWDFWQMGVSLKSKTLKRLVLEEIKGITDTGVDLLPKMCSLEQLNVSSCLSNYWPQLKITDIGGVAILCDSDPQRIETVS</sequence>
<gene>
    <name evidence="1" type="ORF">RchiOBHm_Chr7g0185341</name>
</gene>
<organism evidence="1 2">
    <name type="scientific">Rosa chinensis</name>
    <name type="common">China rose</name>
    <dbReference type="NCBI Taxonomy" id="74649"/>
    <lineage>
        <taxon>Eukaryota</taxon>
        <taxon>Viridiplantae</taxon>
        <taxon>Streptophyta</taxon>
        <taxon>Embryophyta</taxon>
        <taxon>Tracheophyta</taxon>
        <taxon>Spermatophyta</taxon>
        <taxon>Magnoliopsida</taxon>
        <taxon>eudicotyledons</taxon>
        <taxon>Gunneridae</taxon>
        <taxon>Pentapetalae</taxon>
        <taxon>rosids</taxon>
        <taxon>fabids</taxon>
        <taxon>Rosales</taxon>
        <taxon>Rosaceae</taxon>
        <taxon>Rosoideae</taxon>
        <taxon>Rosoideae incertae sedis</taxon>
        <taxon>Rosa</taxon>
    </lineage>
</organism>
<evidence type="ECO:0000313" key="1">
    <source>
        <dbReference type="EMBL" id="PRQ16539.1"/>
    </source>
</evidence>
<dbReference type="EMBL" id="PDCK01000045">
    <property type="protein sequence ID" value="PRQ16539.1"/>
    <property type="molecule type" value="Genomic_DNA"/>
</dbReference>
<dbReference type="Gene3D" id="3.80.10.10">
    <property type="entry name" value="Ribonuclease Inhibitor"/>
    <property type="match status" value="1"/>
</dbReference>
<evidence type="ECO:0000313" key="2">
    <source>
        <dbReference type="Proteomes" id="UP000238479"/>
    </source>
</evidence>
<name>A0A2P6P3P1_ROSCH</name>
<dbReference type="InterPro" id="IPR032675">
    <property type="entry name" value="LRR_dom_sf"/>
</dbReference>
<reference evidence="1 2" key="1">
    <citation type="journal article" date="2018" name="Nat. Genet.">
        <title>The Rosa genome provides new insights in the design of modern roses.</title>
        <authorList>
            <person name="Bendahmane M."/>
        </authorList>
    </citation>
    <scope>NUCLEOTIDE SEQUENCE [LARGE SCALE GENOMIC DNA]</scope>
    <source>
        <strain evidence="2">cv. Old Blush</strain>
    </source>
</reference>
<proteinExistence type="predicted"/>
<dbReference type="Gramene" id="PRQ16539">
    <property type="protein sequence ID" value="PRQ16539"/>
    <property type="gene ID" value="RchiOBHm_Chr7g0185341"/>
</dbReference>